<evidence type="ECO:0000313" key="1">
    <source>
        <dbReference type="EMBL" id="GBP81798.1"/>
    </source>
</evidence>
<keyword evidence="2" id="KW-1185">Reference proteome</keyword>
<sequence length="69" mass="7428">MDAPFASLRQTFADNRVMKIISRNTLYPLSVIDSVAFEPGGEGSILSAGEFTNEVIHSLHVSENVGFGS</sequence>
<protein>
    <submittedName>
        <fullName evidence="1">Uncharacterized protein</fullName>
    </submittedName>
</protein>
<accession>A0A4C1Z0E2</accession>
<dbReference type="EMBL" id="BGZK01001531">
    <property type="protein sequence ID" value="GBP81798.1"/>
    <property type="molecule type" value="Genomic_DNA"/>
</dbReference>
<dbReference type="AlphaFoldDB" id="A0A4C1Z0E2"/>
<name>A0A4C1Z0E2_EUMVA</name>
<comment type="caution">
    <text evidence="1">The sequence shown here is derived from an EMBL/GenBank/DDBJ whole genome shotgun (WGS) entry which is preliminary data.</text>
</comment>
<evidence type="ECO:0000313" key="2">
    <source>
        <dbReference type="Proteomes" id="UP000299102"/>
    </source>
</evidence>
<gene>
    <name evidence="1" type="ORF">EVAR_64499_1</name>
</gene>
<reference evidence="1 2" key="1">
    <citation type="journal article" date="2019" name="Commun. Biol.">
        <title>The bagworm genome reveals a unique fibroin gene that provides high tensile strength.</title>
        <authorList>
            <person name="Kono N."/>
            <person name="Nakamura H."/>
            <person name="Ohtoshi R."/>
            <person name="Tomita M."/>
            <person name="Numata K."/>
            <person name="Arakawa K."/>
        </authorList>
    </citation>
    <scope>NUCLEOTIDE SEQUENCE [LARGE SCALE GENOMIC DNA]</scope>
</reference>
<organism evidence="1 2">
    <name type="scientific">Eumeta variegata</name>
    <name type="common">Bagworm moth</name>
    <name type="synonym">Eumeta japonica</name>
    <dbReference type="NCBI Taxonomy" id="151549"/>
    <lineage>
        <taxon>Eukaryota</taxon>
        <taxon>Metazoa</taxon>
        <taxon>Ecdysozoa</taxon>
        <taxon>Arthropoda</taxon>
        <taxon>Hexapoda</taxon>
        <taxon>Insecta</taxon>
        <taxon>Pterygota</taxon>
        <taxon>Neoptera</taxon>
        <taxon>Endopterygota</taxon>
        <taxon>Lepidoptera</taxon>
        <taxon>Glossata</taxon>
        <taxon>Ditrysia</taxon>
        <taxon>Tineoidea</taxon>
        <taxon>Psychidae</taxon>
        <taxon>Oiketicinae</taxon>
        <taxon>Eumeta</taxon>
    </lineage>
</organism>
<dbReference type="Proteomes" id="UP000299102">
    <property type="component" value="Unassembled WGS sequence"/>
</dbReference>
<proteinExistence type="predicted"/>